<evidence type="ECO:0000256" key="5">
    <source>
        <dbReference type="ARBA" id="ARBA00022741"/>
    </source>
</evidence>
<sequence length="334" mass="38122">MKEGDSNWLSNLKTHSSFDSGPGSSTMAIDTICGEVQSFSASSILVESLIYQLCKLIENEPSKQKNLYLKICQKLHEMNLIDQSYNIEEFQSLRSYYQKALYQLVTVAKAAGVGKETQALLPKLNQHVQETLKSPFEWSRYSEEYEELEFIAGGGFGQVFKARHKLDGGVYAVKKIILRYRTVNTFMKNLKEVKMLAHLNHPNIVAYKAAWLEPLHTKKNTQVVILNESQKSEITKMQDSSSGNVVFEHSDSLTKDDSNNKFLCHTTTTTVSKAMHVWKYAQEETGNQGSAILYVQMQLCQETLRNWLDSRNRNLVVAPLEETFCLQMFKHIVQ</sequence>
<dbReference type="Pfam" id="PF00069">
    <property type="entry name" value="Pkinase"/>
    <property type="match status" value="1"/>
</dbReference>
<evidence type="ECO:0000256" key="1">
    <source>
        <dbReference type="ARBA" id="ARBA00012513"/>
    </source>
</evidence>
<keyword evidence="2" id="KW-0723">Serine/threonine-protein kinase</keyword>
<evidence type="ECO:0000313" key="9">
    <source>
        <dbReference type="EMBL" id="JAS18126.1"/>
    </source>
</evidence>
<name>A0A1B6CXA2_9HEMI</name>
<dbReference type="EC" id="2.7.11.1" evidence="1"/>
<evidence type="ECO:0000256" key="2">
    <source>
        <dbReference type="ARBA" id="ARBA00022527"/>
    </source>
</evidence>
<evidence type="ECO:0000256" key="7">
    <source>
        <dbReference type="ARBA" id="ARBA00022840"/>
    </source>
</evidence>
<dbReference type="GO" id="GO:0004694">
    <property type="term" value="F:eukaryotic translation initiation factor 2alpha kinase activity"/>
    <property type="evidence" value="ECO:0007669"/>
    <property type="project" value="TreeGrafter"/>
</dbReference>
<dbReference type="Gene3D" id="3.30.200.20">
    <property type="entry name" value="Phosphorylase Kinase, domain 1"/>
    <property type="match status" value="1"/>
</dbReference>
<keyword evidence="7" id="KW-0067">ATP-binding</keyword>
<dbReference type="GO" id="GO:0005737">
    <property type="term" value="C:cytoplasm"/>
    <property type="evidence" value="ECO:0007669"/>
    <property type="project" value="TreeGrafter"/>
</dbReference>
<dbReference type="InterPro" id="IPR011009">
    <property type="entry name" value="Kinase-like_dom_sf"/>
</dbReference>
<dbReference type="InterPro" id="IPR050339">
    <property type="entry name" value="CC_SR_Kinase"/>
</dbReference>
<feature type="non-terminal residue" evidence="9">
    <location>
        <position position="334"/>
    </location>
</feature>
<dbReference type="PANTHER" id="PTHR11042">
    <property type="entry name" value="EUKARYOTIC TRANSLATION INITIATION FACTOR 2-ALPHA KINASE EIF2-ALPHA KINASE -RELATED"/>
    <property type="match status" value="1"/>
</dbReference>
<dbReference type="EMBL" id="GEDC01016385">
    <property type="protein sequence ID" value="JAS20913.1"/>
    <property type="molecule type" value="Transcribed_RNA"/>
</dbReference>
<dbReference type="EMBL" id="GEDC01019172">
    <property type="protein sequence ID" value="JAS18126.1"/>
    <property type="molecule type" value="Transcribed_RNA"/>
</dbReference>
<feature type="domain" description="Protein kinase" evidence="8">
    <location>
        <begin position="145"/>
        <end position="334"/>
    </location>
</feature>
<evidence type="ECO:0000256" key="3">
    <source>
        <dbReference type="ARBA" id="ARBA00022553"/>
    </source>
</evidence>
<proteinExistence type="predicted"/>
<protein>
    <recommendedName>
        <fullName evidence="1">non-specific serine/threonine protein kinase</fullName>
        <ecNumber evidence="1">2.7.11.1</ecNumber>
    </recommendedName>
</protein>
<dbReference type="InterPro" id="IPR054521">
    <property type="entry name" value="HRI2_3H"/>
</dbReference>
<keyword evidence="3" id="KW-0597">Phosphoprotein</keyword>
<keyword evidence="6" id="KW-0418">Kinase</keyword>
<organism evidence="9">
    <name type="scientific">Clastoptera arizonana</name>
    <name type="common">Arizona spittle bug</name>
    <dbReference type="NCBI Taxonomy" id="38151"/>
    <lineage>
        <taxon>Eukaryota</taxon>
        <taxon>Metazoa</taxon>
        <taxon>Ecdysozoa</taxon>
        <taxon>Arthropoda</taxon>
        <taxon>Hexapoda</taxon>
        <taxon>Insecta</taxon>
        <taxon>Pterygota</taxon>
        <taxon>Neoptera</taxon>
        <taxon>Paraneoptera</taxon>
        <taxon>Hemiptera</taxon>
        <taxon>Auchenorrhyncha</taxon>
        <taxon>Cercopoidea</taxon>
        <taxon>Clastopteridae</taxon>
        <taxon>Clastoptera</taxon>
    </lineage>
</organism>
<reference evidence="9" key="1">
    <citation type="submission" date="2015-12" db="EMBL/GenBank/DDBJ databases">
        <title>De novo transcriptome assembly of four potential Pierce s Disease insect vectors from Arizona vineyards.</title>
        <authorList>
            <person name="Tassone E.E."/>
        </authorList>
    </citation>
    <scope>NUCLEOTIDE SEQUENCE</scope>
</reference>
<dbReference type="GO" id="GO:0005634">
    <property type="term" value="C:nucleus"/>
    <property type="evidence" value="ECO:0007669"/>
    <property type="project" value="TreeGrafter"/>
</dbReference>
<dbReference type="PANTHER" id="PTHR11042:SF187">
    <property type="entry name" value="EUKARYOTIC TRANSLATION INITIATION FACTOR 2-ALPHA KINASE 2"/>
    <property type="match status" value="1"/>
</dbReference>
<gene>
    <name evidence="10" type="ORF">g.9335</name>
    <name evidence="9" type="ORF">g.9336</name>
</gene>
<dbReference type="AlphaFoldDB" id="A0A1B6CXA2"/>
<evidence type="ECO:0000313" key="10">
    <source>
        <dbReference type="EMBL" id="JAS20913.1"/>
    </source>
</evidence>
<dbReference type="InterPro" id="IPR000719">
    <property type="entry name" value="Prot_kinase_dom"/>
</dbReference>
<dbReference type="GO" id="GO:0005524">
    <property type="term" value="F:ATP binding"/>
    <property type="evidence" value="ECO:0007669"/>
    <property type="project" value="UniProtKB-KW"/>
</dbReference>
<accession>A0A1B6CXA2</accession>
<evidence type="ECO:0000256" key="6">
    <source>
        <dbReference type="ARBA" id="ARBA00022777"/>
    </source>
</evidence>
<dbReference type="PROSITE" id="PS50011">
    <property type="entry name" value="PROTEIN_KINASE_DOM"/>
    <property type="match status" value="1"/>
</dbReference>
<dbReference type="SUPFAM" id="SSF56112">
    <property type="entry name" value="Protein kinase-like (PK-like)"/>
    <property type="match status" value="1"/>
</dbReference>
<evidence type="ECO:0000259" key="8">
    <source>
        <dbReference type="PROSITE" id="PS50011"/>
    </source>
</evidence>
<keyword evidence="4" id="KW-0808">Transferase</keyword>
<dbReference type="Pfam" id="PF22949">
    <property type="entry name" value="HRI2_3H"/>
    <property type="match status" value="1"/>
</dbReference>
<keyword evidence="5" id="KW-0547">Nucleotide-binding</keyword>
<evidence type="ECO:0000256" key="4">
    <source>
        <dbReference type="ARBA" id="ARBA00022679"/>
    </source>
</evidence>